<protein>
    <submittedName>
        <fullName evidence="3">DUF5723 family protein</fullName>
    </submittedName>
</protein>
<evidence type="ECO:0000313" key="3">
    <source>
        <dbReference type="EMBL" id="MFB9056416.1"/>
    </source>
</evidence>
<organism evidence="3 4">
    <name type="scientific">Mariniflexile ostreae</name>
    <dbReference type="NCBI Taxonomy" id="1520892"/>
    <lineage>
        <taxon>Bacteria</taxon>
        <taxon>Pseudomonadati</taxon>
        <taxon>Bacteroidota</taxon>
        <taxon>Flavobacteriia</taxon>
        <taxon>Flavobacteriales</taxon>
        <taxon>Flavobacteriaceae</taxon>
        <taxon>Mariniflexile</taxon>
    </lineage>
</organism>
<dbReference type="EMBL" id="JBHMFC010000020">
    <property type="protein sequence ID" value="MFB9056416.1"/>
    <property type="molecule type" value="Genomic_DNA"/>
</dbReference>
<dbReference type="RefSeq" id="WP_379860614.1">
    <property type="nucleotide sequence ID" value="NZ_JBHMFC010000020.1"/>
</dbReference>
<comment type="caution">
    <text evidence="3">The sequence shown here is derived from an EMBL/GenBank/DDBJ whole genome shotgun (WGS) entry which is preliminary data.</text>
</comment>
<feature type="chain" id="PRO_5045887054" evidence="1">
    <location>
        <begin position="18"/>
        <end position="472"/>
    </location>
</feature>
<accession>A0ABV5FAG4</accession>
<evidence type="ECO:0000313" key="4">
    <source>
        <dbReference type="Proteomes" id="UP001589585"/>
    </source>
</evidence>
<proteinExistence type="predicted"/>
<name>A0ABV5FAG4_9FLAO</name>
<dbReference type="InterPro" id="IPR043781">
    <property type="entry name" value="DUF5723"/>
</dbReference>
<sequence>MSKVPYLMLLICCLSLAQNKQVLYGFSEIPQALMLNPGGDVKNDWYFGIPLLSHIHVSAGSSGSSAYDVFADDGVNFNNKLKAAIYSMEANDFLTMNEQLELFSGGFAFGDPYNKNKYLSFGLYKEFDFISYFPKDAAVLAYEGNQNNNNRHFNASHLNVKAEALSVFHVGFQKKVNKQFTYGVRGKVYSSIAHASSTKNKGSFVTQTGENNFYNHIFNLDLELQTSGLASLLDDDNSELKNDIKTLKNRLLFGGNLGLGFDVGFTYKWEDQWTVDGSLLDLGFITHTKDIKNFVLKGTYAFEGVDPFFSESENNQTADEYWNAMEADFEDLFDVERNTTRYTSWRPVKLNASLNYAFGKKRFKACDCLHPQTNEYQNRVGAQLYAIKRPRSTQMALTGYYYRRLFKGLSAKATYTVDPYSFSNVGLGLSAHLGNVNFYLMADNFLAYQNIYNAQSVSLQLGFNYIFKKNED</sequence>
<feature type="signal peptide" evidence="1">
    <location>
        <begin position="1"/>
        <end position="17"/>
    </location>
</feature>
<feature type="domain" description="DUF5723" evidence="2">
    <location>
        <begin position="37"/>
        <end position="443"/>
    </location>
</feature>
<evidence type="ECO:0000256" key="1">
    <source>
        <dbReference type="SAM" id="SignalP"/>
    </source>
</evidence>
<keyword evidence="1" id="KW-0732">Signal</keyword>
<evidence type="ECO:0000259" key="2">
    <source>
        <dbReference type="Pfam" id="PF18990"/>
    </source>
</evidence>
<reference evidence="3 4" key="1">
    <citation type="submission" date="2024-09" db="EMBL/GenBank/DDBJ databases">
        <authorList>
            <person name="Sun Q."/>
            <person name="Mori K."/>
        </authorList>
    </citation>
    <scope>NUCLEOTIDE SEQUENCE [LARGE SCALE GENOMIC DNA]</scope>
    <source>
        <strain evidence="3 4">CECT 8622</strain>
    </source>
</reference>
<gene>
    <name evidence="3" type="ORF">ACFFU9_06620</name>
</gene>
<dbReference type="Pfam" id="PF18990">
    <property type="entry name" value="DUF5723"/>
    <property type="match status" value="1"/>
</dbReference>
<keyword evidence="4" id="KW-1185">Reference proteome</keyword>
<dbReference type="Proteomes" id="UP001589585">
    <property type="component" value="Unassembled WGS sequence"/>
</dbReference>